<proteinExistence type="predicted"/>
<dbReference type="EMBL" id="PQWO01000002">
    <property type="protein sequence ID" value="PZD74679.1"/>
    <property type="molecule type" value="Genomic_DNA"/>
</dbReference>
<feature type="domain" description="Transglutaminase-like" evidence="1">
    <location>
        <begin position="171"/>
        <end position="234"/>
    </location>
</feature>
<dbReference type="Gene3D" id="3.10.620.30">
    <property type="match status" value="1"/>
</dbReference>
<name>A0A2W1JN16_9CYAN</name>
<reference evidence="2 3" key="1">
    <citation type="journal article" date="2018" name="Sci. Rep.">
        <title>A novel species of the marine cyanobacterium Acaryochloris with a unique pigment content and lifestyle.</title>
        <authorList>
            <person name="Partensky F."/>
            <person name="Six C."/>
            <person name="Ratin M."/>
            <person name="Garczarek L."/>
            <person name="Vaulot D."/>
            <person name="Probert I."/>
            <person name="Calteau A."/>
            <person name="Gourvil P."/>
            <person name="Marie D."/>
            <person name="Grebert T."/>
            <person name="Bouchier C."/>
            <person name="Le Panse S."/>
            <person name="Gachenot M."/>
            <person name="Rodriguez F."/>
            <person name="Garrido J.L."/>
        </authorList>
    </citation>
    <scope>NUCLEOTIDE SEQUENCE [LARGE SCALE GENOMIC DNA]</scope>
    <source>
        <strain evidence="2 3">RCC1774</strain>
    </source>
</reference>
<evidence type="ECO:0000313" key="2">
    <source>
        <dbReference type="EMBL" id="PZD74679.1"/>
    </source>
</evidence>
<comment type="caution">
    <text evidence="2">The sequence shown here is derived from an EMBL/GenBank/DDBJ whole genome shotgun (WGS) entry which is preliminary data.</text>
</comment>
<organism evidence="2 3">
    <name type="scientific">Acaryochloris thomasi RCC1774</name>
    <dbReference type="NCBI Taxonomy" id="1764569"/>
    <lineage>
        <taxon>Bacteria</taxon>
        <taxon>Bacillati</taxon>
        <taxon>Cyanobacteriota</taxon>
        <taxon>Cyanophyceae</taxon>
        <taxon>Acaryochloridales</taxon>
        <taxon>Acaryochloridaceae</taxon>
        <taxon>Acaryochloris</taxon>
        <taxon>Acaryochloris thomasi</taxon>
    </lineage>
</organism>
<dbReference type="SMART" id="SM00460">
    <property type="entry name" value="TGc"/>
    <property type="match status" value="1"/>
</dbReference>
<dbReference type="AlphaFoldDB" id="A0A2W1JN16"/>
<dbReference type="InterPro" id="IPR038765">
    <property type="entry name" value="Papain-like_cys_pep_sf"/>
</dbReference>
<dbReference type="InterPro" id="IPR002931">
    <property type="entry name" value="Transglutaminase-like"/>
</dbReference>
<dbReference type="Pfam" id="PF01841">
    <property type="entry name" value="Transglut_core"/>
    <property type="match status" value="1"/>
</dbReference>
<dbReference type="Pfam" id="PF08379">
    <property type="entry name" value="Bact_transglu_N"/>
    <property type="match status" value="1"/>
</dbReference>
<evidence type="ECO:0000313" key="3">
    <source>
        <dbReference type="Proteomes" id="UP000248857"/>
    </source>
</evidence>
<dbReference type="SUPFAM" id="SSF54001">
    <property type="entry name" value="Cysteine proteinases"/>
    <property type="match status" value="1"/>
</dbReference>
<dbReference type="PANTHER" id="PTHR33490">
    <property type="entry name" value="BLR5614 PROTEIN-RELATED"/>
    <property type="match status" value="1"/>
</dbReference>
<dbReference type="OrthoDB" id="9787782at2"/>
<dbReference type="Proteomes" id="UP000248857">
    <property type="component" value="Unassembled WGS sequence"/>
</dbReference>
<dbReference type="RefSeq" id="WP_110984784.1">
    <property type="nucleotide sequence ID" value="NZ_CAWNWM010000002.1"/>
</dbReference>
<dbReference type="PANTHER" id="PTHR33490:SF1">
    <property type="entry name" value="SLL1233 PROTEIN"/>
    <property type="match status" value="1"/>
</dbReference>
<evidence type="ECO:0000259" key="1">
    <source>
        <dbReference type="SMART" id="SM00460"/>
    </source>
</evidence>
<sequence length="279" mass="30912">MRYQISHVTRYTYAQPAILEPHVLRLRPRSDGFQSLDSYQLQVEPNPLEITQLLDAEGDAIAKCWWSPQSTATLSITAISTVTTHITNPFNYLLEPWATEGPIDYPSSIRTALAPYLDHTSAPAATQLAHEIAVAVDWNTVEFLSTLNQRIYDQCDYQERPTGPPWPPEITWGRKTGSCRDFVVLFMAACRAAGLAARFVSGYEQGDPACEQTLHAWAEVYLPGAGWRGYDPTLGLVTCDRHVALVTSYQPRSTVPVSGTHRSGCATTLTTEVSIKLIV</sequence>
<gene>
    <name evidence="2" type="ORF">C1752_00809</name>
</gene>
<protein>
    <recommendedName>
        <fullName evidence="1">Transglutaminase-like domain-containing protein</fullName>
    </recommendedName>
</protein>
<dbReference type="InterPro" id="IPR013589">
    <property type="entry name" value="Bac_transglu_N"/>
</dbReference>
<accession>A0A2W1JN16</accession>
<keyword evidence="3" id="KW-1185">Reference proteome</keyword>